<evidence type="ECO:0000256" key="2">
    <source>
        <dbReference type="ARBA" id="ARBA00022490"/>
    </source>
</evidence>
<keyword evidence="4" id="KW-0206">Cytoskeleton</keyword>
<dbReference type="InterPro" id="IPR026657">
    <property type="entry name" value="DDA3/GTSE-1"/>
</dbReference>
<protein>
    <submittedName>
        <fullName evidence="7">G2 and S phase-expressed protein 1 isoform X2</fullName>
    </submittedName>
</protein>
<reference evidence="7" key="1">
    <citation type="submission" date="2022-02" db="EMBL/GenBank/DDBJ databases">
        <title>Atlantic sturgeon de novo genome assembly.</title>
        <authorList>
            <person name="Stock M."/>
            <person name="Klopp C."/>
            <person name="Guiguen Y."/>
            <person name="Cabau C."/>
            <person name="Parinello H."/>
            <person name="Santidrian Yebra-Pimentel E."/>
            <person name="Kuhl H."/>
            <person name="Dirks R.P."/>
            <person name="Guessner J."/>
            <person name="Wuertz S."/>
            <person name="Du K."/>
            <person name="Schartl M."/>
        </authorList>
    </citation>
    <scope>NUCLEOTIDE SEQUENCE</scope>
    <source>
        <strain evidence="7">STURGEONOMICS-FGT-2020</strain>
        <tissue evidence="7">Whole blood</tissue>
    </source>
</reference>
<dbReference type="EMBL" id="JAGXEW010000008">
    <property type="protein sequence ID" value="KAK1168971.1"/>
    <property type="molecule type" value="Genomic_DNA"/>
</dbReference>
<evidence type="ECO:0000256" key="3">
    <source>
        <dbReference type="ARBA" id="ARBA00022553"/>
    </source>
</evidence>
<dbReference type="PANTHER" id="PTHR21584">
    <property type="entry name" value="DIFFERENTIAL DISPLAY AND ACTIVATED BY P53 DDA3 /G2 S PHASE EXPRESSED 1"/>
    <property type="match status" value="1"/>
</dbReference>
<feature type="domain" description="G2 and S phase-expressed protein 1 N-terminal" evidence="6">
    <location>
        <begin position="38"/>
        <end position="176"/>
    </location>
</feature>
<evidence type="ECO:0000313" key="7">
    <source>
        <dbReference type="EMBL" id="KAK1168971.1"/>
    </source>
</evidence>
<comment type="subcellular location">
    <subcellularLocation>
        <location evidence="1">Cytoplasm</location>
        <location evidence="1">Cytoskeleton</location>
    </subcellularLocation>
</comment>
<gene>
    <name evidence="7" type="primary">GTSE1</name>
    <name evidence="7" type="ORF">AOXY_G9876</name>
</gene>
<evidence type="ECO:0000256" key="4">
    <source>
        <dbReference type="ARBA" id="ARBA00023212"/>
    </source>
</evidence>
<feature type="region of interest" description="Disordered" evidence="5">
    <location>
        <begin position="328"/>
        <end position="372"/>
    </location>
</feature>
<dbReference type="InterPro" id="IPR032768">
    <property type="entry name" value="GTSE1_N"/>
</dbReference>
<dbReference type="Pfam" id="PF15259">
    <property type="entry name" value="GTSE1_N"/>
    <property type="match status" value="1"/>
</dbReference>
<proteinExistence type="predicted"/>
<sequence>MGCIKSDSVFIIARLLSNNRKTTRSVKTMDSLDNDGCVLLTEEKFDFDLTLSPASLKDEDEDDEVFVGPVWHKEKCVSVGIEKQVNMTESKSENIPTGSWSPISGDKFVEIFKEAHLLARQFEKSGDVVQPEKRTDKNEVVEKFVEDSKAKLNILHKSKEHVISPIKRETFCVWDSPLKQLPPAIQQCLISSNTASSPSKTSASPSSPAKVCKTQQQKQSTGSSANVCKKEATLSYLKRISLSKTLSSKATEQAGKSRCVAAEKPKPGIKSSPSRRRYNSSARSSEDLQSDNASIASDISESSLNGSILGKRTVPVSNKIGLRRSYGTKPAVQHRGVGGATRRNMSSSSSSSLSSMNSSMNSSISVSPTGKGKTNILVNNSLSKTKMQTSSSGKRLIPPVAGGRLHTSQVKKVPVVASKLVKSASASSKLPSPARRLGSAATLQPHSPDNKERPSSVLNVQSSAQQNKTTSDIKGSVPVFPKPKAFIAPTPTGHLKGPRYSGVPSPEAPRIMQPKRLMSCSNTGSTRASTTTDLSAEVAHTPKHTPILGARSVSVTSSVRRSSALPTPVSRRFSGIPVMTPRTLPRTLVSSCRASESAKVLLSDRNSSASPLQINEVKPQDRCQYDSLTREQSPPLQMVPCSLDFSPEKAELHQDTLKDQAVVSPAKPCDALTETQLVSSAEKETLLVDIEVDAQPSVPKMEDRPLIDLSNTPDLINKSLPLKPTVVGQLIDLSSPLIKFCPVARKENEESPLIKFTF</sequence>
<feature type="compositionally biased region" description="Low complexity" evidence="5">
    <location>
        <begin position="423"/>
        <end position="434"/>
    </location>
</feature>
<keyword evidence="2" id="KW-0963">Cytoplasm</keyword>
<evidence type="ECO:0000256" key="1">
    <source>
        <dbReference type="ARBA" id="ARBA00004245"/>
    </source>
</evidence>
<evidence type="ECO:0000259" key="6">
    <source>
        <dbReference type="Pfam" id="PF15259"/>
    </source>
</evidence>
<accession>A0AAD8DGK9</accession>
<feature type="compositionally biased region" description="Low complexity" evidence="5">
    <location>
        <begin position="344"/>
        <end position="367"/>
    </location>
</feature>
<comment type="caution">
    <text evidence="7">The sequence shown here is derived from an EMBL/GenBank/DDBJ whole genome shotgun (WGS) entry which is preliminary data.</text>
</comment>
<keyword evidence="3" id="KW-0597">Phosphoprotein</keyword>
<feature type="compositionally biased region" description="Low complexity" evidence="5">
    <location>
        <begin position="194"/>
        <end position="224"/>
    </location>
</feature>
<dbReference type="GO" id="GO:0005881">
    <property type="term" value="C:cytoplasmic microtubule"/>
    <property type="evidence" value="ECO:0007669"/>
    <property type="project" value="TreeGrafter"/>
</dbReference>
<feature type="compositionally biased region" description="Polar residues" evidence="5">
    <location>
        <begin position="456"/>
        <end position="473"/>
    </location>
</feature>
<evidence type="ECO:0000256" key="5">
    <source>
        <dbReference type="SAM" id="MobiDB-lite"/>
    </source>
</evidence>
<feature type="region of interest" description="Disordered" evidence="5">
    <location>
        <begin position="423"/>
        <end position="510"/>
    </location>
</feature>
<dbReference type="AlphaFoldDB" id="A0AAD8DGK9"/>
<dbReference type="GO" id="GO:0008017">
    <property type="term" value="F:microtubule binding"/>
    <property type="evidence" value="ECO:0007669"/>
    <property type="project" value="TreeGrafter"/>
</dbReference>
<keyword evidence="8" id="KW-1185">Reference proteome</keyword>
<name>A0AAD8DGK9_ACIOX</name>
<dbReference type="CDD" id="cd21864">
    <property type="entry name" value="GTSE1_CTD"/>
    <property type="match status" value="1"/>
</dbReference>
<dbReference type="PANTHER" id="PTHR21584:SF10">
    <property type="entry name" value="G2 AND S PHASE-EXPRESSED PROTEIN 1"/>
    <property type="match status" value="1"/>
</dbReference>
<feature type="region of interest" description="Disordered" evidence="5">
    <location>
        <begin position="247"/>
        <end position="292"/>
    </location>
</feature>
<evidence type="ECO:0000313" key="8">
    <source>
        <dbReference type="Proteomes" id="UP001230051"/>
    </source>
</evidence>
<feature type="region of interest" description="Disordered" evidence="5">
    <location>
        <begin position="194"/>
        <end position="225"/>
    </location>
</feature>
<dbReference type="Proteomes" id="UP001230051">
    <property type="component" value="Unassembled WGS sequence"/>
</dbReference>
<organism evidence="7 8">
    <name type="scientific">Acipenser oxyrinchus oxyrinchus</name>
    <dbReference type="NCBI Taxonomy" id="40147"/>
    <lineage>
        <taxon>Eukaryota</taxon>
        <taxon>Metazoa</taxon>
        <taxon>Chordata</taxon>
        <taxon>Craniata</taxon>
        <taxon>Vertebrata</taxon>
        <taxon>Euteleostomi</taxon>
        <taxon>Actinopterygii</taxon>
        <taxon>Chondrostei</taxon>
        <taxon>Acipenseriformes</taxon>
        <taxon>Acipenseridae</taxon>
        <taxon>Acipenser</taxon>
    </lineage>
</organism>